<keyword evidence="3" id="KW-0560">Oxidoreductase</keyword>
<name>A0ABT0WEK9_9BACI</name>
<protein>
    <submittedName>
        <fullName evidence="7">Aromatic ring-hydroxylating dioxygenase subunit alpha</fullName>
    </submittedName>
</protein>
<organism evidence="7 8">
    <name type="scientific">Neobacillus pocheonensis</name>
    <dbReference type="NCBI Taxonomy" id="363869"/>
    <lineage>
        <taxon>Bacteria</taxon>
        <taxon>Bacillati</taxon>
        <taxon>Bacillota</taxon>
        <taxon>Bacilli</taxon>
        <taxon>Bacillales</taxon>
        <taxon>Bacillaceae</taxon>
        <taxon>Neobacillus</taxon>
    </lineage>
</organism>
<keyword evidence="1" id="KW-0001">2Fe-2S</keyword>
<evidence type="ECO:0000313" key="7">
    <source>
        <dbReference type="EMBL" id="MCM2534751.1"/>
    </source>
</evidence>
<dbReference type="Gene3D" id="3.90.380.10">
    <property type="entry name" value="Naphthalene 1,2-dioxygenase Alpha Subunit, Chain A, domain 1"/>
    <property type="match status" value="2"/>
</dbReference>
<dbReference type="InterPro" id="IPR015881">
    <property type="entry name" value="ARHD_Rieske_2Fe_2S"/>
</dbReference>
<keyword evidence="2" id="KW-0479">Metal-binding</keyword>
<keyword evidence="8" id="KW-1185">Reference proteome</keyword>
<evidence type="ECO:0000256" key="3">
    <source>
        <dbReference type="ARBA" id="ARBA00023002"/>
    </source>
</evidence>
<dbReference type="InterPro" id="IPR044043">
    <property type="entry name" value="VanA_C_cat"/>
</dbReference>
<dbReference type="Proteomes" id="UP001523262">
    <property type="component" value="Unassembled WGS sequence"/>
</dbReference>
<dbReference type="InterPro" id="IPR017941">
    <property type="entry name" value="Rieske_2Fe-2S"/>
</dbReference>
<keyword evidence="7" id="KW-0223">Dioxygenase</keyword>
<evidence type="ECO:0000256" key="2">
    <source>
        <dbReference type="ARBA" id="ARBA00022723"/>
    </source>
</evidence>
<dbReference type="PROSITE" id="PS51296">
    <property type="entry name" value="RIESKE"/>
    <property type="match status" value="1"/>
</dbReference>
<dbReference type="EMBL" id="JAMQCR010000002">
    <property type="protein sequence ID" value="MCM2534751.1"/>
    <property type="molecule type" value="Genomic_DNA"/>
</dbReference>
<dbReference type="Pfam" id="PF19112">
    <property type="entry name" value="VanA_C"/>
    <property type="match status" value="2"/>
</dbReference>
<dbReference type="GO" id="GO:0051213">
    <property type="term" value="F:dioxygenase activity"/>
    <property type="evidence" value="ECO:0007669"/>
    <property type="project" value="UniProtKB-KW"/>
</dbReference>
<evidence type="ECO:0000256" key="4">
    <source>
        <dbReference type="ARBA" id="ARBA00023004"/>
    </source>
</evidence>
<comment type="caution">
    <text evidence="7">The sequence shown here is derived from an EMBL/GenBank/DDBJ whole genome shotgun (WGS) entry which is preliminary data.</text>
</comment>
<feature type="domain" description="Rieske" evidence="6">
    <location>
        <begin position="13"/>
        <end position="116"/>
    </location>
</feature>
<keyword evidence="5" id="KW-0411">Iron-sulfur</keyword>
<dbReference type="PROSITE" id="PS00570">
    <property type="entry name" value="RING_HYDROXYL_ALPHA"/>
    <property type="match status" value="1"/>
</dbReference>
<gene>
    <name evidence="7" type="ORF">NDK43_23410</name>
</gene>
<dbReference type="SUPFAM" id="SSF50022">
    <property type="entry name" value="ISP domain"/>
    <property type="match status" value="1"/>
</dbReference>
<evidence type="ECO:0000313" key="8">
    <source>
        <dbReference type="Proteomes" id="UP001523262"/>
    </source>
</evidence>
<dbReference type="PANTHER" id="PTHR21266">
    <property type="entry name" value="IRON-SULFUR DOMAIN CONTAINING PROTEIN"/>
    <property type="match status" value="1"/>
</dbReference>
<keyword evidence="4" id="KW-0408">Iron</keyword>
<dbReference type="Pfam" id="PF00355">
    <property type="entry name" value="Rieske"/>
    <property type="match status" value="1"/>
</dbReference>
<dbReference type="InterPro" id="IPR050584">
    <property type="entry name" value="Cholesterol_7-desaturase"/>
</dbReference>
<dbReference type="InterPro" id="IPR036922">
    <property type="entry name" value="Rieske_2Fe-2S_sf"/>
</dbReference>
<evidence type="ECO:0000259" key="6">
    <source>
        <dbReference type="PROSITE" id="PS51296"/>
    </source>
</evidence>
<proteinExistence type="predicted"/>
<reference evidence="7 8" key="1">
    <citation type="submission" date="2022-06" db="EMBL/GenBank/DDBJ databases">
        <authorList>
            <person name="Jeon C.O."/>
        </authorList>
    </citation>
    <scope>NUCLEOTIDE SEQUENCE [LARGE SCALE GENOMIC DNA]</scope>
    <source>
        <strain evidence="7 8">KCTC 13943</strain>
    </source>
</reference>
<sequence>MGDNINRVFPATWYAITFSKDVKMKPVRRKVIGRDLVLFRNSQGKINAIHAFCPHRGADLSLGCVKNDTLMCHYHGWKFNGDGKCLDIPSQRHNPVPKFAHTISFPIREEAGIIWVYPDPYVKEIPEFQVIPDLKDSKFRLSPYQVHWNAHFTRVVESVLDVAHLGFVHKKTIGRNSKEEITELDFTHEGDLIIIRNGGGLLEYCFPQQWILKPADRTKNSFINYVTFTPIDEEETMIFGYAGRTFGRKIPFMDGIFSKYSLKVLDEDKTVVESQHPRPIPEALRMEAHVFADGPQIAFRKRWFDFLSGEADKINLDEPIRVN</sequence>
<dbReference type="SUPFAM" id="SSF55961">
    <property type="entry name" value="Bet v1-like"/>
    <property type="match status" value="1"/>
</dbReference>
<evidence type="ECO:0000256" key="5">
    <source>
        <dbReference type="ARBA" id="ARBA00023014"/>
    </source>
</evidence>
<dbReference type="PANTHER" id="PTHR21266:SF60">
    <property type="entry name" value="3-KETOSTEROID-9-ALPHA-MONOOXYGENASE, OXYGENASE COMPONENT"/>
    <property type="match status" value="1"/>
</dbReference>
<evidence type="ECO:0000256" key="1">
    <source>
        <dbReference type="ARBA" id="ARBA00022714"/>
    </source>
</evidence>
<accession>A0ABT0WEK9</accession>
<dbReference type="Gene3D" id="2.102.10.10">
    <property type="entry name" value="Rieske [2Fe-2S] iron-sulphur domain"/>
    <property type="match status" value="1"/>
</dbReference>